<dbReference type="EMBL" id="JAALLT010000001">
    <property type="protein sequence ID" value="NGP75012.1"/>
    <property type="molecule type" value="Genomic_DNA"/>
</dbReference>
<dbReference type="Proteomes" id="UP000473278">
    <property type="component" value="Unassembled WGS sequence"/>
</dbReference>
<dbReference type="InterPro" id="IPR027056">
    <property type="entry name" value="Gluconate_2DH_su3"/>
</dbReference>
<name>A0A6M1SQN1_9BACT</name>
<protein>
    <submittedName>
        <fullName evidence="1">Gluconate 2-dehydrogenase subunit 3 family protein</fullName>
    </submittedName>
</protein>
<dbReference type="AlphaFoldDB" id="A0A6M1SQN1"/>
<organism evidence="1 2">
    <name type="scientific">Halalkalibaculum roseum</name>
    <dbReference type="NCBI Taxonomy" id="2709311"/>
    <lineage>
        <taxon>Bacteria</taxon>
        <taxon>Pseudomonadati</taxon>
        <taxon>Balneolota</taxon>
        <taxon>Balneolia</taxon>
        <taxon>Balneolales</taxon>
        <taxon>Balneolaceae</taxon>
        <taxon>Halalkalibaculum</taxon>
    </lineage>
</organism>
<evidence type="ECO:0000313" key="1">
    <source>
        <dbReference type="EMBL" id="NGP75012.1"/>
    </source>
</evidence>
<dbReference type="RefSeq" id="WP_165138002.1">
    <property type="nucleotide sequence ID" value="NZ_JAALLT010000001.1"/>
</dbReference>
<reference evidence="1 2" key="1">
    <citation type="submission" date="2020-02" db="EMBL/GenBank/DDBJ databases">
        <title>Balneolaceae bacterium YR4-1, complete genome.</title>
        <authorList>
            <person name="Li Y."/>
            <person name="Wu S."/>
        </authorList>
    </citation>
    <scope>NUCLEOTIDE SEQUENCE [LARGE SCALE GENOMIC DNA]</scope>
    <source>
        <strain evidence="1 2">YR4-1</strain>
    </source>
</reference>
<accession>A0A6M1SQN1</accession>
<proteinExistence type="predicted"/>
<dbReference type="Pfam" id="PF13618">
    <property type="entry name" value="Gluconate_2-dh3"/>
    <property type="match status" value="1"/>
</dbReference>
<sequence length="176" mass="19022">MDRRTAIKQLSLLGGAMLLAPSCTFSSERVSVALDNLKITPSQESLLGDIVETLIPATDIPGAKELKLHHFVLVMVDGCRGPSDREAFQRGLGQIDALAEEEVGTAFSDCDAKQKEVFLTGLMDGTSAEPAYEDARAFLGMTKGYTIQGFLQSEYVMTEVNPYQLVPGHFDGCVTS</sequence>
<comment type="caution">
    <text evidence="1">The sequence shown here is derived from an EMBL/GenBank/DDBJ whole genome shotgun (WGS) entry which is preliminary data.</text>
</comment>
<evidence type="ECO:0000313" key="2">
    <source>
        <dbReference type="Proteomes" id="UP000473278"/>
    </source>
</evidence>
<keyword evidence="2" id="KW-1185">Reference proteome</keyword>
<gene>
    <name evidence="1" type="ORF">G3570_00085</name>
</gene>